<dbReference type="InterPro" id="IPR040239">
    <property type="entry name" value="HcpB-like"/>
</dbReference>
<proteinExistence type="inferred from homology"/>
<dbReference type="PANTHER" id="PTHR13891">
    <property type="entry name" value="CYTOCHROME C OXIDASE ASSEMBLY FACTOR 7"/>
    <property type="match status" value="1"/>
</dbReference>
<dbReference type="SUPFAM" id="SSF81901">
    <property type="entry name" value="HCP-like"/>
    <property type="match status" value="1"/>
</dbReference>
<feature type="non-terminal residue" evidence="3">
    <location>
        <position position="1"/>
    </location>
</feature>
<evidence type="ECO:0000313" key="3">
    <source>
        <dbReference type="EMBL" id="MBZ5715761.1"/>
    </source>
</evidence>
<dbReference type="Pfam" id="PF08238">
    <property type="entry name" value="Sel1"/>
    <property type="match status" value="3"/>
</dbReference>
<accession>A0ABS7U5U6</accession>
<sequence length="148" mass="15722">LPARVGRGLPEPRAHLARRPTAGVNEANAIELFHKSCRLGDEDGCDELARVVARLRDVCEKGGPNRGSDCLNLGWVVERGLGVEQDVARAVALYKKACGAGLGQGCFNLGVMQAEGRGTERAEKAAKASFQKGCKLDHAPACARAETR</sequence>
<comment type="similarity">
    <text evidence="1">Belongs to the hcp beta-lactamase family.</text>
</comment>
<evidence type="ECO:0000313" key="4">
    <source>
        <dbReference type="Proteomes" id="UP001139031"/>
    </source>
</evidence>
<protein>
    <submittedName>
        <fullName evidence="3">Sel1 repeat family protein</fullName>
    </submittedName>
</protein>
<keyword evidence="2" id="KW-0677">Repeat</keyword>
<dbReference type="InterPro" id="IPR006597">
    <property type="entry name" value="Sel1-like"/>
</dbReference>
<dbReference type="PANTHER" id="PTHR13891:SF1">
    <property type="entry name" value="CYTOCHROME C OXIDASE ASSEMBLY FACTOR 7"/>
    <property type="match status" value="1"/>
</dbReference>
<dbReference type="EMBL" id="JAIRAU010000059">
    <property type="protein sequence ID" value="MBZ5715761.1"/>
    <property type="molecule type" value="Genomic_DNA"/>
</dbReference>
<dbReference type="InterPro" id="IPR011990">
    <property type="entry name" value="TPR-like_helical_dom_sf"/>
</dbReference>
<dbReference type="Gene3D" id="1.25.40.10">
    <property type="entry name" value="Tetratricopeptide repeat domain"/>
    <property type="match status" value="1"/>
</dbReference>
<gene>
    <name evidence="3" type="ORF">K7C98_41580</name>
</gene>
<organism evidence="3 4">
    <name type="scientific">Nannocystis pusilla</name>
    <dbReference type="NCBI Taxonomy" id="889268"/>
    <lineage>
        <taxon>Bacteria</taxon>
        <taxon>Pseudomonadati</taxon>
        <taxon>Myxococcota</taxon>
        <taxon>Polyangia</taxon>
        <taxon>Nannocystales</taxon>
        <taxon>Nannocystaceae</taxon>
        <taxon>Nannocystis</taxon>
    </lineage>
</organism>
<evidence type="ECO:0000256" key="1">
    <source>
        <dbReference type="ARBA" id="ARBA00008486"/>
    </source>
</evidence>
<dbReference type="Proteomes" id="UP001139031">
    <property type="component" value="Unassembled WGS sequence"/>
</dbReference>
<keyword evidence="4" id="KW-1185">Reference proteome</keyword>
<dbReference type="RefSeq" id="WP_224197502.1">
    <property type="nucleotide sequence ID" value="NZ_JAIRAU010000059.1"/>
</dbReference>
<evidence type="ECO:0000256" key="2">
    <source>
        <dbReference type="ARBA" id="ARBA00022737"/>
    </source>
</evidence>
<comment type="caution">
    <text evidence="3">The sequence shown here is derived from an EMBL/GenBank/DDBJ whole genome shotgun (WGS) entry which is preliminary data.</text>
</comment>
<dbReference type="SMART" id="SM00671">
    <property type="entry name" value="SEL1"/>
    <property type="match status" value="3"/>
</dbReference>
<name>A0ABS7U5U6_9BACT</name>
<reference evidence="3" key="1">
    <citation type="submission" date="2021-08" db="EMBL/GenBank/DDBJ databases">
        <authorList>
            <person name="Stevens D.C."/>
        </authorList>
    </citation>
    <scope>NUCLEOTIDE SEQUENCE</scope>
    <source>
        <strain evidence="3">DSM 53165</strain>
    </source>
</reference>